<keyword evidence="2" id="KW-1185">Reference proteome</keyword>
<organism evidence="1 2">
    <name type="scientific">Gracilibacillus pellucidus</name>
    <dbReference type="NCBI Taxonomy" id="3095368"/>
    <lineage>
        <taxon>Bacteria</taxon>
        <taxon>Bacillati</taxon>
        <taxon>Bacillota</taxon>
        <taxon>Bacilli</taxon>
        <taxon>Bacillales</taxon>
        <taxon>Bacillaceae</taxon>
        <taxon>Gracilibacillus</taxon>
    </lineage>
</organism>
<sequence>MNEKMKPLGFGEILDQTFRIIKSNFKPLFAITFFIMIPIFALQALILSLTGRNLVIGGEERNDFFEQILSNTESITATTTFQDMTDLLLNMLVWIVIPVLAGAITWAVKYAREDKKIEATDMIKKTFKRFWPLLGSSILIGIITFFLFIPIFIVLFIAFIVIFGMDINPVIGFFLGMFSIVAIFICIGLLVTRWSLYLPAVLFEKVAPGLGKSWHLTKKQTWKFFGLIIVLSIISGIISTILEIPLVFLGNSVLYQLLSNIITLISSIVFTVGYAVMYFDATVRQEGSDLKEMIKDYDTQGS</sequence>
<dbReference type="Proteomes" id="UP001277972">
    <property type="component" value="Unassembled WGS sequence"/>
</dbReference>
<proteinExistence type="predicted"/>
<dbReference type="EMBL" id="JAWZSR010000005">
    <property type="protein sequence ID" value="MDX8046384.1"/>
    <property type="molecule type" value="Genomic_DNA"/>
</dbReference>
<evidence type="ECO:0000313" key="2">
    <source>
        <dbReference type="Proteomes" id="UP001277972"/>
    </source>
</evidence>
<accession>A0ACC6M604</accession>
<comment type="caution">
    <text evidence="1">The sequence shown here is derived from an EMBL/GenBank/DDBJ whole genome shotgun (WGS) entry which is preliminary data.</text>
</comment>
<name>A0ACC6M604_9BACI</name>
<reference evidence="1" key="1">
    <citation type="submission" date="2023-11" db="EMBL/GenBank/DDBJ databases">
        <title>Gracilibacillus pellucida a moderately halophilic bacterium isolated from saline soil in Xinjiang province.</title>
        <authorList>
            <person name="Zhang Z."/>
            <person name="Tan F."/>
            <person name="Wang Y."/>
            <person name="Xia M."/>
        </authorList>
    </citation>
    <scope>NUCLEOTIDE SEQUENCE</scope>
    <source>
        <strain evidence="1">S3-1-1</strain>
    </source>
</reference>
<protein>
    <submittedName>
        <fullName evidence="1">Uncharacterized protein</fullName>
    </submittedName>
</protein>
<evidence type="ECO:0000313" key="1">
    <source>
        <dbReference type="EMBL" id="MDX8046384.1"/>
    </source>
</evidence>
<gene>
    <name evidence="1" type="ORF">SH601_10365</name>
</gene>